<sequence length="344" mass="39096">MDIQDKGVAPLAPPRDTTADAYVPLRPVNVCGRTLNPGPVFDTYWRFAAERQAIYEARLQGTPAPWTSDPILLNYRFTNCYRATDRVSQFLISRVAYGGPQDVRNLIFRVLLFKLFNCIRTWEILEAEIGEISWQSFDVDRYDAVLHRALASKSTIYSSAYVIPSPSLGARRKHTNHLRLLSMMFDDHVDDRVVEAGSMLEAFRVLRRYPSIGDFIGYQLLIDINYTCALNFCENEYIVAGPGARDGIRKCFGPAADGLESDIIAYMTDTQEAHFSDRQLTFNGLRGRQLHLIDCQNLFCEVDKYARMAHPGILGISGRTRIKRQFRPAAAPVTDWFPPKWGLN</sequence>
<dbReference type="Proteomes" id="UP001084650">
    <property type="component" value="Unassembled WGS sequence"/>
</dbReference>
<reference evidence="2" key="1">
    <citation type="submission" date="2022-12" db="EMBL/GenBank/DDBJ databases">
        <title>Whole genome sequence of Mycolicibacterium iranicum strain SBH312.</title>
        <authorList>
            <person name="Jani J."/>
            <person name="Arifin Mustapha Z."/>
            <person name="Ahmed K."/>
            <person name="Kai Ling C."/>
        </authorList>
    </citation>
    <scope>NUCLEOTIDE SEQUENCE</scope>
    <source>
        <strain evidence="2">SBH312</strain>
    </source>
</reference>
<proteinExistence type="predicted"/>
<dbReference type="Pfam" id="PF18723">
    <property type="entry name" value="HMUDK_hel"/>
    <property type="match status" value="1"/>
</dbReference>
<organism evidence="2 3">
    <name type="scientific">Mycolicibacterium iranicum</name>
    <name type="common">Mycobacterium iranicum</name>
    <dbReference type="NCBI Taxonomy" id="912594"/>
    <lineage>
        <taxon>Bacteria</taxon>
        <taxon>Bacillati</taxon>
        <taxon>Actinomycetota</taxon>
        <taxon>Actinomycetes</taxon>
        <taxon>Mycobacteriales</taxon>
        <taxon>Mycobacteriaceae</taxon>
        <taxon>Mycolicibacterium</taxon>
    </lineage>
</organism>
<evidence type="ECO:0000313" key="2">
    <source>
        <dbReference type="EMBL" id="MCZ0730914.1"/>
    </source>
</evidence>
<feature type="domain" description="5-hmdU DNA kinase helical" evidence="1">
    <location>
        <begin position="39"/>
        <end position="313"/>
    </location>
</feature>
<accession>A0ABT4HL36</accession>
<keyword evidence="3" id="KW-1185">Reference proteome</keyword>
<dbReference type="EMBL" id="JAPQYE010000013">
    <property type="protein sequence ID" value="MCZ0730914.1"/>
    <property type="molecule type" value="Genomic_DNA"/>
</dbReference>
<evidence type="ECO:0000313" key="3">
    <source>
        <dbReference type="Proteomes" id="UP001084650"/>
    </source>
</evidence>
<dbReference type="RefSeq" id="WP_268787342.1">
    <property type="nucleotide sequence ID" value="NZ_JAPQYE010000013.1"/>
</dbReference>
<evidence type="ECO:0000259" key="1">
    <source>
        <dbReference type="Pfam" id="PF18723"/>
    </source>
</evidence>
<protein>
    <submittedName>
        <fullName evidence="2">DNA base hypermodification protein</fullName>
    </submittedName>
</protein>
<gene>
    <name evidence="2" type="ORF">OY187_22940</name>
</gene>
<dbReference type="InterPro" id="IPR040684">
    <property type="entry name" value="HMUDK_hel"/>
</dbReference>
<comment type="caution">
    <text evidence="2">The sequence shown here is derived from an EMBL/GenBank/DDBJ whole genome shotgun (WGS) entry which is preliminary data.</text>
</comment>
<name>A0ABT4HL36_MYCIR</name>